<evidence type="ECO:0000313" key="2">
    <source>
        <dbReference type="Proteomes" id="UP000471082"/>
    </source>
</evidence>
<keyword evidence="1" id="KW-0675">Receptor</keyword>
<dbReference type="AlphaFoldDB" id="A0A7X5N3J2"/>
<name>A0A7X5N3J2_XANPE</name>
<sequence length="98" mass="10829">NTYLDGYLRNSEVSTGSIHLRADWHGDGWNASSQVGYTSSQGGAERIYGIQFRNLAGYSYNIDGRRTAMDYSTDPTNAAAMQLNNASASHSPQYDKER</sequence>
<gene>
    <name evidence="1" type="ORF">G3W61_31860</name>
</gene>
<proteinExistence type="predicted"/>
<accession>A0A7X5N3J2</accession>
<feature type="non-terminal residue" evidence="1">
    <location>
        <position position="98"/>
    </location>
</feature>
<dbReference type="Proteomes" id="UP000471082">
    <property type="component" value="Unassembled WGS sequence"/>
</dbReference>
<reference evidence="1 2" key="1">
    <citation type="submission" date="2019-11" db="EMBL/GenBank/DDBJ databases">
        <title>Genome-resolved metagenomics to study the prevalence of co-infection and intraspecific heterogeneity among plant pathogen metapopulations.</title>
        <authorList>
            <person name="Newberry E."/>
            <person name="Bhandari R."/>
            <person name="Kemble J."/>
            <person name="Sikora E."/>
            <person name="Potnis N."/>
        </authorList>
    </citation>
    <scope>NUCLEOTIDE SEQUENCE [LARGE SCALE GENOMIC DNA]</scope>
    <source>
        <strain evidence="1">Xp_Tom_Tuscaloosa_18b</strain>
    </source>
</reference>
<comment type="caution">
    <text evidence="1">The sequence shown here is derived from an EMBL/GenBank/DDBJ whole genome shotgun (WGS) entry which is preliminary data.</text>
</comment>
<dbReference type="EMBL" id="JAAGYU010001981">
    <property type="protein sequence ID" value="NEL80847.1"/>
    <property type="molecule type" value="Genomic_DNA"/>
</dbReference>
<feature type="non-terminal residue" evidence="1">
    <location>
        <position position="1"/>
    </location>
</feature>
<evidence type="ECO:0000313" key="1">
    <source>
        <dbReference type="EMBL" id="NEL80847.1"/>
    </source>
</evidence>
<protein>
    <submittedName>
        <fullName evidence="1">TonB-dependent receptor</fullName>
    </submittedName>
</protein>
<organism evidence="1 2">
    <name type="scientific">Xanthomonas perforans</name>
    <dbReference type="NCBI Taxonomy" id="442694"/>
    <lineage>
        <taxon>Bacteria</taxon>
        <taxon>Pseudomonadati</taxon>
        <taxon>Pseudomonadota</taxon>
        <taxon>Gammaproteobacteria</taxon>
        <taxon>Lysobacterales</taxon>
        <taxon>Lysobacteraceae</taxon>
        <taxon>Xanthomonas</taxon>
    </lineage>
</organism>